<keyword evidence="2" id="KW-1185">Reference proteome</keyword>
<protein>
    <submittedName>
        <fullName evidence="1">Uncharacterized protein</fullName>
    </submittedName>
</protein>
<accession>A0A016SJB9</accession>
<name>A0A016SJB9_9BILA</name>
<gene>
    <name evidence="1" type="primary">Acey_s0220.g2502</name>
    <name evidence="1" type="ORF">Y032_0220g2502</name>
</gene>
<evidence type="ECO:0000313" key="1">
    <source>
        <dbReference type="EMBL" id="EYB90409.1"/>
    </source>
</evidence>
<evidence type="ECO:0000313" key="2">
    <source>
        <dbReference type="Proteomes" id="UP000024635"/>
    </source>
</evidence>
<sequence length="89" mass="9856">MSHLIFDFELAMETGPTRSAEFSYVLYMISNQVVNKKSAFEGSNHPCACEFLGKEGACLPIHTPSLISLMDDSAPLPCYCLRLQASPHF</sequence>
<dbReference type="Proteomes" id="UP000024635">
    <property type="component" value="Unassembled WGS sequence"/>
</dbReference>
<reference evidence="2" key="1">
    <citation type="journal article" date="2015" name="Nat. Genet.">
        <title>The genome and transcriptome of the zoonotic hookworm Ancylostoma ceylanicum identify infection-specific gene families.</title>
        <authorList>
            <person name="Schwarz E.M."/>
            <person name="Hu Y."/>
            <person name="Antoshechkin I."/>
            <person name="Miller M.M."/>
            <person name="Sternberg P.W."/>
            <person name="Aroian R.V."/>
        </authorList>
    </citation>
    <scope>NUCLEOTIDE SEQUENCE</scope>
    <source>
        <strain evidence="2">HY135</strain>
    </source>
</reference>
<organism evidence="1 2">
    <name type="scientific">Ancylostoma ceylanicum</name>
    <dbReference type="NCBI Taxonomy" id="53326"/>
    <lineage>
        <taxon>Eukaryota</taxon>
        <taxon>Metazoa</taxon>
        <taxon>Ecdysozoa</taxon>
        <taxon>Nematoda</taxon>
        <taxon>Chromadorea</taxon>
        <taxon>Rhabditida</taxon>
        <taxon>Rhabditina</taxon>
        <taxon>Rhabditomorpha</taxon>
        <taxon>Strongyloidea</taxon>
        <taxon>Ancylostomatidae</taxon>
        <taxon>Ancylostomatinae</taxon>
        <taxon>Ancylostoma</taxon>
    </lineage>
</organism>
<dbReference type="EMBL" id="JARK01001556">
    <property type="protein sequence ID" value="EYB90409.1"/>
    <property type="molecule type" value="Genomic_DNA"/>
</dbReference>
<comment type="caution">
    <text evidence="1">The sequence shown here is derived from an EMBL/GenBank/DDBJ whole genome shotgun (WGS) entry which is preliminary data.</text>
</comment>
<proteinExistence type="predicted"/>
<dbReference type="AlphaFoldDB" id="A0A016SJB9"/>